<dbReference type="RefSeq" id="WP_147301046.1">
    <property type="nucleotide sequence ID" value="NZ_QRDW01000008.1"/>
</dbReference>
<reference evidence="2 3" key="1">
    <citation type="submission" date="2018-07" db="EMBL/GenBank/DDBJ databases">
        <title>Genomic Encyclopedia of Type Strains, Phase III (KMG-III): the genomes of soil and plant-associated and newly described type strains.</title>
        <authorList>
            <person name="Whitman W."/>
        </authorList>
    </citation>
    <scope>NUCLEOTIDE SEQUENCE [LARGE SCALE GENOMIC DNA]</scope>
    <source>
        <strain evidence="2 3">CECT 8488</strain>
    </source>
</reference>
<comment type="caution">
    <text evidence="2">The sequence shown here is derived from an EMBL/GenBank/DDBJ whole genome shotgun (WGS) entry which is preliminary data.</text>
</comment>
<dbReference type="Proteomes" id="UP000256845">
    <property type="component" value="Unassembled WGS sequence"/>
</dbReference>
<sequence length="406" mass="45616">MTNHFQKSWLSGVGISLALAASATMAEEVELSGFIAGDLRAYPQSPRHDGQSDAHLNPSLVIQPELRYEWNDGDDRVSFIPYLRLDPQDARRTHGDIRELNWLHRADGWDIKVGADKVFWGVAESNHLIDIINQTDAVEDIDGEDKLGQPMVNFGFQQDWGSLNLIAMPYFRERTFAGRGGRLRSSMIVDTDQTTYDSGAKEWAPDFAVRYATYIGDWDIGLAHFHGTSREATLRVGTDGGGSAVWVPHYDRIDQTSIDVQATIEEWLWKLEAMTRSGQGDRFGAFVAGLEYTYFGVSESGADLGLLAEYQYDGRDSDAPSVSTDNDIFLGARYTLNDTDDTDILGGVVYDHENHTTFFQVEADTRLNDNWTIEGELRVLGHVAADDPYFGVRDDHHLQIRLSRYF</sequence>
<keyword evidence="1" id="KW-0732">Signal</keyword>
<dbReference type="AlphaFoldDB" id="A0A3D9HFD1"/>
<dbReference type="EMBL" id="QRDW01000008">
    <property type="protein sequence ID" value="RED48155.1"/>
    <property type="molecule type" value="Genomic_DNA"/>
</dbReference>
<accession>A0A3D9HFD1</accession>
<feature type="signal peptide" evidence="1">
    <location>
        <begin position="1"/>
        <end position="26"/>
    </location>
</feature>
<protein>
    <recommendedName>
        <fullName evidence="4">Porin</fullName>
    </recommendedName>
</protein>
<evidence type="ECO:0008006" key="4">
    <source>
        <dbReference type="Google" id="ProtNLM"/>
    </source>
</evidence>
<dbReference type="OrthoDB" id="1188513at2"/>
<feature type="chain" id="PRO_5017598890" description="Porin" evidence="1">
    <location>
        <begin position="27"/>
        <end position="406"/>
    </location>
</feature>
<evidence type="ECO:0000313" key="3">
    <source>
        <dbReference type="Proteomes" id="UP000256845"/>
    </source>
</evidence>
<proteinExistence type="predicted"/>
<gene>
    <name evidence="2" type="ORF">DFP90_108174</name>
</gene>
<keyword evidence="3" id="KW-1185">Reference proteome</keyword>
<organism evidence="2 3">
    <name type="scientific">Aestuariispira insulae</name>
    <dbReference type="NCBI Taxonomy" id="1461337"/>
    <lineage>
        <taxon>Bacteria</taxon>
        <taxon>Pseudomonadati</taxon>
        <taxon>Pseudomonadota</taxon>
        <taxon>Alphaproteobacteria</taxon>
        <taxon>Rhodospirillales</taxon>
        <taxon>Kiloniellaceae</taxon>
        <taxon>Aestuariispira</taxon>
    </lineage>
</organism>
<evidence type="ECO:0000313" key="2">
    <source>
        <dbReference type="EMBL" id="RED48155.1"/>
    </source>
</evidence>
<evidence type="ECO:0000256" key="1">
    <source>
        <dbReference type="SAM" id="SignalP"/>
    </source>
</evidence>
<name>A0A3D9HFD1_9PROT</name>